<reference evidence="2" key="1">
    <citation type="submission" date="2020-04" db="EMBL/GenBank/DDBJ databases">
        <authorList>
            <person name="Alioto T."/>
            <person name="Alioto T."/>
            <person name="Gomez Garrido J."/>
        </authorList>
    </citation>
    <scope>NUCLEOTIDE SEQUENCE</scope>
    <source>
        <strain evidence="2">A484AB</strain>
    </source>
</reference>
<dbReference type="PANTHER" id="PTHR21436">
    <property type="entry name" value="COILED-COIL DOMAIN-CONTAINING PROTEIN 142"/>
    <property type="match status" value="1"/>
</dbReference>
<evidence type="ECO:0000313" key="3">
    <source>
        <dbReference type="Proteomes" id="UP001152795"/>
    </source>
</evidence>
<comment type="caution">
    <text evidence="2">The sequence shown here is derived from an EMBL/GenBank/DDBJ whole genome shotgun (WGS) entry which is preliminary data.</text>
</comment>
<sequence>MAENTSEVEGESSCQDTQTYNTGINICIASSLKITKGLSTGEKPLLLATKNETCFGHFSGGSLYCSHLKALQRHLLTSTELKLTQECLKRFACALTFKKKLETYVEHELSRLNGIYSHDVSKNRRLNLDYYHKICKEAKVHLFHWQHLEYKISQQPLPVRHIVVLRLQIQKFKRSFLCLRRKILHWLHMIAIAGVRVLANASFKQLSSTVDLQNFLQGIEEFNHIISAEIKHGCDSRNLYSFNTKDKCAALNSALPTLDLVEILSTICIERSKLLAKLTHEHFVQETKAIELQDFLSTTNFSWNSDGHLSTQDLLECTVNVRYGKLQSVIKKYGHKEEEFIKQLMGTASVCAFLHHENEVKRQSGEFCREHNQLYGHACNPAQATCLACQMKQNSINALMDGSEYSDVNEASSVQENQGSNQDLRALFMESKPTKAKCQLFAIYRDDLWNRFGLEFYSTLKLLRWPYAMDTTIGPVCCWSTAVVIGVTQHFDNLAATGPFTEVGIQSVRHVSHSLYLRSVLSSLDSLYCLMIAVGHQDKCKSTAIVDGVSSIKSTSLMVQACSVFQHFFTMASYWEECTGRDTSLRSSASLAVRIEDVLDRFGLFLNYCIFWFTTKVKQFLASWTLQQFFVVSQYEMSILMKSVNTTLQLMEQMHCQLGNTSDHAMALKYHWDEMERKAGFLQIIEVESWESFKHKFITLASEFWKEMMPKGRLWKRSRNAGNLPSEPSSYVEHAIIQVLQPVIEGVSQLPQGLQNSILIQAVEIMMDTWSSYILKEQIKFRSV</sequence>
<dbReference type="Proteomes" id="UP001152795">
    <property type="component" value="Unassembled WGS sequence"/>
</dbReference>
<protein>
    <recommendedName>
        <fullName evidence="1">Coiled-coil protein 142 C-terminal domain-containing protein</fullName>
    </recommendedName>
</protein>
<feature type="domain" description="Coiled-coil protein 142 C-terminal" evidence="1">
    <location>
        <begin position="448"/>
        <end position="782"/>
    </location>
</feature>
<dbReference type="AlphaFoldDB" id="A0A6S7IHN1"/>
<dbReference type="Pfam" id="PF14923">
    <property type="entry name" value="CCDC142"/>
    <property type="match status" value="1"/>
</dbReference>
<accession>A0A6S7IHN1</accession>
<evidence type="ECO:0000259" key="1">
    <source>
        <dbReference type="Pfam" id="PF14923"/>
    </source>
</evidence>
<evidence type="ECO:0000313" key="2">
    <source>
        <dbReference type="EMBL" id="CAB4018474.1"/>
    </source>
</evidence>
<organism evidence="2 3">
    <name type="scientific">Paramuricea clavata</name>
    <name type="common">Red gorgonian</name>
    <name type="synonym">Violescent sea-whip</name>
    <dbReference type="NCBI Taxonomy" id="317549"/>
    <lineage>
        <taxon>Eukaryota</taxon>
        <taxon>Metazoa</taxon>
        <taxon>Cnidaria</taxon>
        <taxon>Anthozoa</taxon>
        <taxon>Octocorallia</taxon>
        <taxon>Malacalcyonacea</taxon>
        <taxon>Plexauridae</taxon>
        <taxon>Paramuricea</taxon>
    </lineage>
</organism>
<dbReference type="PANTHER" id="PTHR21436:SF2">
    <property type="entry name" value="COILED-COIL DOMAIN-CONTAINING PROTEIN 142"/>
    <property type="match status" value="1"/>
</dbReference>
<keyword evidence="3" id="KW-1185">Reference proteome</keyword>
<dbReference type="OrthoDB" id="6579237at2759"/>
<gene>
    <name evidence="2" type="ORF">PACLA_8A046765</name>
</gene>
<proteinExistence type="predicted"/>
<name>A0A6S7IHN1_PARCT</name>
<dbReference type="EMBL" id="CACRXK020010023">
    <property type="protein sequence ID" value="CAB4018474.1"/>
    <property type="molecule type" value="Genomic_DNA"/>
</dbReference>
<dbReference type="InterPro" id="IPR026700">
    <property type="entry name" value="CCDC142"/>
</dbReference>
<dbReference type="InterPro" id="IPR055350">
    <property type="entry name" value="CCDC142_C"/>
</dbReference>